<evidence type="ECO:0000313" key="2">
    <source>
        <dbReference type="EMBL" id="SFT39847.1"/>
    </source>
</evidence>
<evidence type="ECO:0000313" key="3">
    <source>
        <dbReference type="Proteomes" id="UP000236454"/>
    </source>
</evidence>
<dbReference type="AlphaFoldDB" id="A0A1I6XP40"/>
<dbReference type="OrthoDB" id="1354811at2"/>
<organism evidence="2 3">
    <name type="scientific">Lishizhenia tianjinensis</name>
    <dbReference type="NCBI Taxonomy" id="477690"/>
    <lineage>
        <taxon>Bacteria</taxon>
        <taxon>Pseudomonadati</taxon>
        <taxon>Bacteroidota</taxon>
        <taxon>Flavobacteriia</taxon>
        <taxon>Flavobacteriales</taxon>
        <taxon>Crocinitomicaceae</taxon>
        <taxon>Lishizhenia</taxon>
    </lineage>
</organism>
<name>A0A1I6XP40_9FLAO</name>
<sequence>MKKIIICFILSLFASIGWACNCPFPGSAKAEMKKHEVVIIGKVISEKWINANDGEYYIYTFQIKEILKGEIKTQLISIKTAPPSPSCSFPFKLEKNYVIYANKVGEELTTSQCTRNTRHWRKEKKALED</sequence>
<dbReference type="Proteomes" id="UP000236454">
    <property type="component" value="Unassembled WGS sequence"/>
</dbReference>
<dbReference type="RefSeq" id="WP_090245637.1">
    <property type="nucleotide sequence ID" value="NZ_FPAS01000001.1"/>
</dbReference>
<dbReference type="InterPro" id="IPR008993">
    <property type="entry name" value="TIMP-like_OB-fold"/>
</dbReference>
<reference evidence="2 3" key="1">
    <citation type="submission" date="2016-10" db="EMBL/GenBank/DDBJ databases">
        <authorList>
            <person name="de Groot N.N."/>
        </authorList>
    </citation>
    <scope>NUCLEOTIDE SEQUENCE [LARGE SCALE GENOMIC DNA]</scope>
    <source>
        <strain evidence="2 3">CGMCC 1.7005</strain>
    </source>
</reference>
<feature type="signal peptide" evidence="1">
    <location>
        <begin position="1"/>
        <end position="19"/>
    </location>
</feature>
<gene>
    <name evidence="2" type="ORF">SAMN05216474_0339</name>
</gene>
<keyword evidence="1" id="KW-0732">Signal</keyword>
<keyword evidence="3" id="KW-1185">Reference proteome</keyword>
<dbReference type="SUPFAM" id="SSF50242">
    <property type="entry name" value="TIMP-like"/>
    <property type="match status" value="1"/>
</dbReference>
<accession>A0A1I6XP40</accession>
<dbReference type="Gene3D" id="2.40.50.120">
    <property type="match status" value="1"/>
</dbReference>
<dbReference type="EMBL" id="FPAS01000001">
    <property type="protein sequence ID" value="SFT39847.1"/>
    <property type="molecule type" value="Genomic_DNA"/>
</dbReference>
<dbReference type="STRING" id="477690.SAMN05216474_0339"/>
<evidence type="ECO:0000256" key="1">
    <source>
        <dbReference type="SAM" id="SignalP"/>
    </source>
</evidence>
<protein>
    <submittedName>
        <fullName evidence="2">Tissue inhibitor of metalloproteinase</fullName>
    </submittedName>
</protein>
<proteinExistence type="predicted"/>
<feature type="chain" id="PRO_5014614978" evidence="1">
    <location>
        <begin position="20"/>
        <end position="129"/>
    </location>
</feature>